<comment type="caution">
    <text evidence="2">The sequence shown here is derived from an EMBL/GenBank/DDBJ whole genome shotgun (WGS) entry which is preliminary data.</text>
</comment>
<sequence>MKKLGTKTVITIAISSLVIAIMGGFALFKKK</sequence>
<feature type="transmembrane region" description="Helical" evidence="1">
    <location>
        <begin position="6"/>
        <end position="28"/>
    </location>
</feature>
<organism evidence="2 3">
    <name type="scientific">Clostridium carboxidivorans P7</name>
    <dbReference type="NCBI Taxonomy" id="536227"/>
    <lineage>
        <taxon>Bacteria</taxon>
        <taxon>Bacillati</taxon>
        <taxon>Bacillota</taxon>
        <taxon>Clostridia</taxon>
        <taxon>Eubacteriales</taxon>
        <taxon>Clostridiaceae</taxon>
        <taxon>Clostridium</taxon>
    </lineage>
</organism>
<keyword evidence="3" id="KW-1185">Reference proteome</keyword>
<evidence type="ECO:0000313" key="2">
    <source>
        <dbReference type="EMBL" id="EET84342.1"/>
    </source>
</evidence>
<keyword evidence="1" id="KW-1133">Transmembrane helix</keyword>
<evidence type="ECO:0000313" key="3">
    <source>
        <dbReference type="Proteomes" id="UP000004198"/>
    </source>
</evidence>
<keyword evidence="1" id="KW-0812">Transmembrane</keyword>
<accession>C6Q2D6</accession>
<evidence type="ECO:0000256" key="1">
    <source>
        <dbReference type="SAM" id="Phobius"/>
    </source>
</evidence>
<proteinExistence type="predicted"/>
<gene>
    <name evidence="2" type="ORF">CcarbDRAFT_5204</name>
</gene>
<name>C6Q2D6_9CLOT</name>
<dbReference type="Proteomes" id="UP000004198">
    <property type="component" value="Unassembled WGS sequence"/>
</dbReference>
<keyword evidence="1" id="KW-0472">Membrane</keyword>
<dbReference type="EMBL" id="ACVI01000173">
    <property type="protein sequence ID" value="EET84342.1"/>
    <property type="molecule type" value="Genomic_DNA"/>
</dbReference>
<protein>
    <submittedName>
        <fullName evidence="2">Uncharacterized protein</fullName>
    </submittedName>
</protein>
<dbReference type="AlphaFoldDB" id="C6Q2D6"/>
<reference evidence="2 3" key="1">
    <citation type="submission" date="2009-06" db="EMBL/GenBank/DDBJ databases">
        <title>The draft genome of Clostridium carboxidivorans P7.</title>
        <authorList>
            <consortium name="US DOE Joint Genome Institute (JGI-PGF)"/>
            <person name="Lucas S."/>
            <person name="Copeland A."/>
            <person name="Lapidus A."/>
            <person name="Glavina del Rio T."/>
            <person name="Tice H."/>
            <person name="Bruce D."/>
            <person name="Goodwin L."/>
            <person name="Pitluck S."/>
            <person name="Larimer F."/>
            <person name="Land M.L."/>
            <person name="Hauser L."/>
            <person name="Hemme C.L."/>
        </authorList>
    </citation>
    <scope>NUCLEOTIDE SEQUENCE [LARGE SCALE GENOMIC DNA]</scope>
    <source>
        <strain evidence="2 3">P7</strain>
    </source>
</reference>